<dbReference type="EMBL" id="GBRH01190260">
    <property type="protein sequence ID" value="JAE07636.1"/>
    <property type="molecule type" value="Transcribed_RNA"/>
</dbReference>
<proteinExistence type="predicted"/>
<name>A0A0A9FC06_ARUDO</name>
<accession>A0A0A9FC06</accession>
<feature type="compositionally biased region" description="Basic residues" evidence="1">
    <location>
        <begin position="110"/>
        <end position="123"/>
    </location>
</feature>
<dbReference type="AlphaFoldDB" id="A0A0A9FC06"/>
<sequence length="174" mass="19819">MLLLNQGRWIPDSEEEEDLNEINDIGSGGGDLELVCGQRYSMMTASIWSTTASILSTVPPRRRNAWLWSSSAWPWRCSTTRTWRCCARSPRTSTARRHGAHGAALPRRLQGGRRRAGVAHHGKGSTWGGQHVYRDPRTTSIAVKVLDARTTIKVEWREYKVNRQETRKKDYAEK</sequence>
<evidence type="ECO:0000256" key="1">
    <source>
        <dbReference type="SAM" id="MobiDB-lite"/>
    </source>
</evidence>
<feature type="region of interest" description="Disordered" evidence="1">
    <location>
        <begin position="94"/>
        <end position="131"/>
    </location>
</feature>
<protein>
    <submittedName>
        <fullName evidence="2">Uncharacterized protein</fullName>
    </submittedName>
</protein>
<evidence type="ECO:0000313" key="2">
    <source>
        <dbReference type="EMBL" id="JAE07636.1"/>
    </source>
</evidence>
<reference evidence="2" key="2">
    <citation type="journal article" date="2015" name="Data Brief">
        <title>Shoot transcriptome of the giant reed, Arundo donax.</title>
        <authorList>
            <person name="Barrero R.A."/>
            <person name="Guerrero F.D."/>
            <person name="Moolhuijzen P."/>
            <person name="Goolsby J.A."/>
            <person name="Tidwell J."/>
            <person name="Bellgard S.E."/>
            <person name="Bellgard M.I."/>
        </authorList>
    </citation>
    <scope>NUCLEOTIDE SEQUENCE</scope>
    <source>
        <tissue evidence="2">Shoot tissue taken approximately 20 cm above the soil surface</tissue>
    </source>
</reference>
<reference evidence="2" key="1">
    <citation type="submission" date="2014-09" db="EMBL/GenBank/DDBJ databases">
        <authorList>
            <person name="Magalhaes I.L.F."/>
            <person name="Oliveira U."/>
            <person name="Santos F.R."/>
            <person name="Vidigal T.H.D.A."/>
            <person name="Brescovit A.D."/>
            <person name="Santos A.J."/>
        </authorList>
    </citation>
    <scope>NUCLEOTIDE SEQUENCE</scope>
    <source>
        <tissue evidence="2">Shoot tissue taken approximately 20 cm above the soil surface</tissue>
    </source>
</reference>
<organism evidence="2">
    <name type="scientific">Arundo donax</name>
    <name type="common">Giant reed</name>
    <name type="synonym">Donax arundinaceus</name>
    <dbReference type="NCBI Taxonomy" id="35708"/>
    <lineage>
        <taxon>Eukaryota</taxon>
        <taxon>Viridiplantae</taxon>
        <taxon>Streptophyta</taxon>
        <taxon>Embryophyta</taxon>
        <taxon>Tracheophyta</taxon>
        <taxon>Spermatophyta</taxon>
        <taxon>Magnoliopsida</taxon>
        <taxon>Liliopsida</taxon>
        <taxon>Poales</taxon>
        <taxon>Poaceae</taxon>
        <taxon>PACMAD clade</taxon>
        <taxon>Arundinoideae</taxon>
        <taxon>Arundineae</taxon>
        <taxon>Arundo</taxon>
    </lineage>
</organism>